<dbReference type="AlphaFoldDB" id="L9ZEW5"/>
<evidence type="ECO:0000313" key="2">
    <source>
        <dbReference type="Proteomes" id="UP000011618"/>
    </source>
</evidence>
<sequence length="198" mass="22354">MSGSMDLSAALGTITEYTYQLGHDTTETIGDEDDGAEFRGFNVQHHTGYHYTTIVADDRAYGFVHFEFDIRQNIARKFATESDQPLQKANAILDERYMDQLEDCRPRLREILYGGDSIGEIQETENGTIQGFTVNRRYYPTSDDFSLARYGDCVREVVSTGRAAFEHLATHTEVLGDEIDATAVDSARQSRDVRKGFQ</sequence>
<accession>L9ZEW5</accession>
<dbReference type="EMBL" id="AOII01000005">
    <property type="protein sequence ID" value="ELY83738.1"/>
    <property type="molecule type" value="Genomic_DNA"/>
</dbReference>
<evidence type="ECO:0000313" key="1">
    <source>
        <dbReference type="EMBL" id="ELY83738.1"/>
    </source>
</evidence>
<comment type="caution">
    <text evidence="1">The sequence shown here is derived from an EMBL/GenBank/DDBJ whole genome shotgun (WGS) entry which is preliminary data.</text>
</comment>
<reference evidence="1 2" key="1">
    <citation type="journal article" date="2014" name="PLoS Genet.">
        <title>Phylogenetically driven sequencing of extremely halophilic archaea reveals strategies for static and dynamic osmo-response.</title>
        <authorList>
            <person name="Becker E.A."/>
            <person name="Seitzer P.M."/>
            <person name="Tritt A."/>
            <person name="Larsen D."/>
            <person name="Krusor M."/>
            <person name="Yao A.I."/>
            <person name="Wu D."/>
            <person name="Madern D."/>
            <person name="Eisen J.A."/>
            <person name="Darling A.E."/>
            <person name="Facciotti M.T."/>
        </authorList>
    </citation>
    <scope>NUCLEOTIDE SEQUENCE [LARGE SCALE GENOMIC DNA]</scope>
    <source>
        <strain evidence="1 2">DSM 3751</strain>
    </source>
</reference>
<dbReference type="Proteomes" id="UP000011618">
    <property type="component" value="Unassembled WGS sequence"/>
</dbReference>
<organism evidence="1 2">
    <name type="scientific">Natrinema pallidum DSM 3751</name>
    <dbReference type="NCBI Taxonomy" id="1227495"/>
    <lineage>
        <taxon>Archaea</taxon>
        <taxon>Methanobacteriati</taxon>
        <taxon>Methanobacteriota</taxon>
        <taxon>Stenosarchaea group</taxon>
        <taxon>Halobacteria</taxon>
        <taxon>Halobacteriales</taxon>
        <taxon>Natrialbaceae</taxon>
        <taxon>Natrinema</taxon>
    </lineage>
</organism>
<proteinExistence type="predicted"/>
<name>L9ZEW5_9EURY</name>
<gene>
    <name evidence="1" type="ORF">C487_00210</name>
</gene>
<protein>
    <submittedName>
        <fullName evidence="1">Uncharacterized protein</fullName>
    </submittedName>
</protein>
<dbReference type="RefSeq" id="WP_006183629.1">
    <property type="nucleotide sequence ID" value="NZ_AOII01000005.1"/>
</dbReference>